<name>A0ABZ0AUS3_9BURK</name>
<dbReference type="PANTHER" id="PTHR43531">
    <property type="entry name" value="PROTEIN ICFG"/>
    <property type="match status" value="1"/>
</dbReference>
<organism evidence="12 13">
    <name type="scientific">Rhodoferax mekongensis</name>
    <dbReference type="NCBI Taxonomy" id="3068341"/>
    <lineage>
        <taxon>Bacteria</taxon>
        <taxon>Pseudomonadati</taxon>
        <taxon>Pseudomonadota</taxon>
        <taxon>Betaproteobacteria</taxon>
        <taxon>Burkholderiales</taxon>
        <taxon>Comamonadaceae</taxon>
        <taxon>Rhodoferax</taxon>
    </lineage>
</organism>
<feature type="domain" description="HAMP" evidence="11">
    <location>
        <begin position="335"/>
        <end position="387"/>
    </location>
</feature>
<dbReference type="InterPro" id="IPR003660">
    <property type="entry name" value="HAMP_dom"/>
</dbReference>
<evidence type="ECO:0000256" key="4">
    <source>
        <dbReference type="ARBA" id="ARBA00022692"/>
    </source>
</evidence>
<evidence type="ECO:0000313" key="13">
    <source>
        <dbReference type="Proteomes" id="UP001302257"/>
    </source>
</evidence>
<accession>A0ABZ0AUS3</accession>
<evidence type="ECO:0000256" key="5">
    <source>
        <dbReference type="ARBA" id="ARBA00022989"/>
    </source>
</evidence>
<evidence type="ECO:0000256" key="1">
    <source>
        <dbReference type="ARBA" id="ARBA00004651"/>
    </source>
</evidence>
<dbReference type="SMART" id="SM00283">
    <property type="entry name" value="MA"/>
    <property type="match status" value="1"/>
</dbReference>
<evidence type="ECO:0000259" key="11">
    <source>
        <dbReference type="PROSITE" id="PS50885"/>
    </source>
</evidence>
<dbReference type="Pfam" id="PF00015">
    <property type="entry name" value="MCPsignal"/>
    <property type="match status" value="1"/>
</dbReference>
<dbReference type="PANTHER" id="PTHR43531:SF11">
    <property type="entry name" value="METHYL-ACCEPTING CHEMOTAXIS PROTEIN 3"/>
    <property type="match status" value="1"/>
</dbReference>
<dbReference type="PROSITE" id="PS50885">
    <property type="entry name" value="HAMP"/>
    <property type="match status" value="1"/>
</dbReference>
<sequence>MSFVKLLGPGMWAMRKMRFGVKLALLALIVLIPLVFIVYQQVKTVYASILITKSEIAGTTVLTDITELARLVQAHRGQTNMKLLGGDSVVVPIDKTRSALTEAAARVNGHTELLPADWAQTKGRLDGLFANLAGKSVSESFSMHSALVAELIKTSYQVADASGLLYDPDPAAFLQMELIVYRLIPLREAVGIVRGTGAGLLSEETLDEKGLGRIQTLLDSLLEKRREVELPVSLLTAKGADHGNYQPAQEALDAFVRTTRLRFKEGSDSGGAKAYFDLGSKVVDAVGQYQKDISTALQLNLENRLAALQREVQITLALSTVAVFGLLYAIFSFNVSFLADLRQVLRFMEETASGNMRFIARIRGNDELSDMSHSMAVMVNNISVMVASVRSNAALVAAAGDGLVASSASLSDRTEQQAANLEETSASVQEVSTTVRDNANAAVQSDTAAQQVSKTAESGATEMSHAISSIEAIEASTRRMDEIVGVIDGLAFQTNILALNAAVEAARAGESGRGFAVVATEVRSLAQRSAASAKEIRQLITTSTAQVAAGVQQIRTAAKNITAIADGVRGVAGNMSLISASSAEQSASLAEITTAIRQLDEITQQNASMVEQAVNQATALQTRASVLADAVSVFKLQQGSADEARHLVDRALDLRRSSGSRDSFIREVTAQHSGLFDRDMYVFVLDRNGQYLAFAGNQAKVGTRVQDVAGIDGNALIDSIIHQAEANPGWVEYEIANPLTGQVQTKMSYVLKVDDVYVGCGVYKSLMSSL</sequence>
<protein>
    <submittedName>
        <fullName evidence="12">Methyl-accepting chemotaxis protein</fullName>
    </submittedName>
</protein>
<keyword evidence="13" id="KW-1185">Reference proteome</keyword>
<gene>
    <name evidence="12" type="ORF">RAN89_10700</name>
</gene>
<evidence type="ECO:0000256" key="2">
    <source>
        <dbReference type="ARBA" id="ARBA00022475"/>
    </source>
</evidence>
<dbReference type="Gene3D" id="1.10.287.950">
    <property type="entry name" value="Methyl-accepting chemotaxis protein"/>
    <property type="match status" value="1"/>
</dbReference>
<keyword evidence="6 9" id="KW-0472">Membrane</keyword>
<dbReference type="InterPro" id="IPR004089">
    <property type="entry name" value="MCPsignal_dom"/>
</dbReference>
<dbReference type="PROSITE" id="PS50111">
    <property type="entry name" value="CHEMOTAXIS_TRANSDUC_2"/>
    <property type="match status" value="1"/>
</dbReference>
<keyword evidence="8" id="KW-0807">Transducer</keyword>
<evidence type="ECO:0000256" key="9">
    <source>
        <dbReference type="SAM" id="Phobius"/>
    </source>
</evidence>
<evidence type="ECO:0000256" key="8">
    <source>
        <dbReference type="PROSITE-ProRule" id="PRU00284"/>
    </source>
</evidence>
<dbReference type="InterPro" id="IPR033480">
    <property type="entry name" value="sCache_2"/>
</dbReference>
<comment type="subcellular location">
    <subcellularLocation>
        <location evidence="1">Cell membrane</location>
        <topology evidence="1">Multi-pass membrane protein</topology>
    </subcellularLocation>
</comment>
<comment type="similarity">
    <text evidence="7">Belongs to the methyl-accepting chemotaxis (MCP) protein family.</text>
</comment>
<evidence type="ECO:0000259" key="10">
    <source>
        <dbReference type="PROSITE" id="PS50111"/>
    </source>
</evidence>
<evidence type="ECO:0000256" key="3">
    <source>
        <dbReference type="ARBA" id="ARBA00022500"/>
    </source>
</evidence>
<reference evidence="12 13" key="1">
    <citation type="submission" date="2023-08" db="EMBL/GenBank/DDBJ databases">
        <title>Rhodoferax potami sp. nov. and Rhodoferax mekongensis sp. nov., isolated from the Mekong River in Thailand.</title>
        <authorList>
            <person name="Kitikhun S."/>
            <person name="Charoenyingcharoen P."/>
            <person name="Siriarchawattana P."/>
            <person name="Likhitrattanapisal S."/>
            <person name="Nilsakha T."/>
            <person name="Chanpet A."/>
            <person name="Rattanawaree P."/>
            <person name="Ingsriswang S."/>
        </authorList>
    </citation>
    <scope>NUCLEOTIDE SEQUENCE [LARGE SCALE GENOMIC DNA]</scope>
    <source>
        <strain evidence="12 13">TBRC 17307</strain>
    </source>
</reference>
<keyword evidence="4 9" id="KW-0812">Transmembrane</keyword>
<dbReference type="InterPro" id="IPR051310">
    <property type="entry name" value="MCP_chemotaxis"/>
</dbReference>
<evidence type="ECO:0000256" key="6">
    <source>
        <dbReference type="ARBA" id="ARBA00023136"/>
    </source>
</evidence>
<dbReference type="RefSeq" id="WP_313866301.1">
    <property type="nucleotide sequence ID" value="NZ_CP132507.1"/>
</dbReference>
<keyword evidence="2" id="KW-1003">Cell membrane</keyword>
<dbReference type="SUPFAM" id="SSF58104">
    <property type="entry name" value="Methyl-accepting chemotaxis protein (MCP) signaling domain"/>
    <property type="match status" value="1"/>
</dbReference>
<feature type="domain" description="Methyl-accepting transducer" evidence="10">
    <location>
        <begin position="392"/>
        <end position="621"/>
    </location>
</feature>
<dbReference type="Pfam" id="PF17200">
    <property type="entry name" value="sCache_2"/>
    <property type="match status" value="1"/>
</dbReference>
<proteinExistence type="inferred from homology"/>
<dbReference type="CDD" id="cd11386">
    <property type="entry name" value="MCP_signal"/>
    <property type="match status" value="1"/>
</dbReference>
<dbReference type="Proteomes" id="UP001302257">
    <property type="component" value="Chromosome"/>
</dbReference>
<evidence type="ECO:0000313" key="12">
    <source>
        <dbReference type="EMBL" id="WNO03397.1"/>
    </source>
</evidence>
<dbReference type="EMBL" id="CP132507">
    <property type="protein sequence ID" value="WNO03397.1"/>
    <property type="molecule type" value="Genomic_DNA"/>
</dbReference>
<evidence type="ECO:0000256" key="7">
    <source>
        <dbReference type="ARBA" id="ARBA00029447"/>
    </source>
</evidence>
<feature type="transmembrane region" description="Helical" evidence="9">
    <location>
        <begin position="314"/>
        <end position="339"/>
    </location>
</feature>
<keyword evidence="3" id="KW-0145">Chemotaxis</keyword>
<keyword evidence="5 9" id="KW-1133">Transmembrane helix</keyword>